<reference evidence="2" key="1">
    <citation type="submission" date="2018-05" db="EMBL/GenBank/DDBJ databases">
        <authorList>
            <person name="Lanie J.A."/>
            <person name="Ng W.-L."/>
            <person name="Kazmierczak K.M."/>
            <person name="Andrzejewski T.M."/>
            <person name="Davidsen T.M."/>
            <person name="Wayne K.J."/>
            <person name="Tettelin H."/>
            <person name="Glass J.I."/>
            <person name="Rusch D."/>
            <person name="Podicherti R."/>
            <person name="Tsui H.-C.T."/>
            <person name="Winkler M.E."/>
        </authorList>
    </citation>
    <scope>NUCLEOTIDE SEQUENCE</scope>
</reference>
<protein>
    <recommendedName>
        <fullName evidence="1">Lin1244/Lin1753-like N-terminal domain-containing protein</fullName>
    </recommendedName>
</protein>
<feature type="non-terminal residue" evidence="2">
    <location>
        <position position="1"/>
    </location>
</feature>
<feature type="domain" description="Lin1244/Lin1753-like N-terminal" evidence="1">
    <location>
        <begin position="15"/>
        <end position="103"/>
    </location>
</feature>
<dbReference type="AlphaFoldDB" id="A0A382PN37"/>
<proteinExistence type="predicted"/>
<dbReference type="EMBL" id="UINC01108586">
    <property type="protein sequence ID" value="SVC74809.1"/>
    <property type="molecule type" value="Genomic_DNA"/>
</dbReference>
<accession>A0A382PN37</accession>
<name>A0A382PN37_9ZZZZ</name>
<dbReference type="Pfam" id="PF14297">
    <property type="entry name" value="Lin1244_N"/>
    <property type="match status" value="1"/>
</dbReference>
<organism evidence="2">
    <name type="scientific">marine metagenome</name>
    <dbReference type="NCBI Taxonomy" id="408172"/>
    <lineage>
        <taxon>unclassified sequences</taxon>
        <taxon>metagenomes</taxon>
        <taxon>ecological metagenomes</taxon>
    </lineage>
</organism>
<evidence type="ECO:0000259" key="1">
    <source>
        <dbReference type="Pfam" id="PF14297"/>
    </source>
</evidence>
<sequence>MNKKVGRPASNNVPYFPHYTETSNELMFLERKHGAEGYRAYYRLFEMVAKAEHHHIHIKTENQKLTFRYTMNVDKKILDDVINYLVEIEFIDQELYKDKQIIWIPRFIEKFREVYRKRERSLPYKQGNTIIVSATETHSKEKKS</sequence>
<evidence type="ECO:0000313" key="2">
    <source>
        <dbReference type="EMBL" id="SVC74809.1"/>
    </source>
</evidence>
<gene>
    <name evidence="2" type="ORF">METZ01_LOCUS327663</name>
</gene>
<dbReference type="InterPro" id="IPR025400">
    <property type="entry name" value="Lin1244/Lin1753-like_N"/>
</dbReference>
<feature type="non-terminal residue" evidence="2">
    <location>
        <position position="144"/>
    </location>
</feature>